<evidence type="ECO:0000313" key="2">
    <source>
        <dbReference type="EMBL" id="GGR12530.1"/>
    </source>
</evidence>
<dbReference type="Proteomes" id="UP000326029">
    <property type="component" value="Chromosome"/>
</dbReference>
<gene>
    <name evidence="3" type="ORF">CP977_32790</name>
    <name evidence="2" type="ORF">GCM10010497_13220</name>
</gene>
<protein>
    <recommendedName>
        <fullName evidence="6">STAS domain-containing protein</fullName>
    </recommendedName>
</protein>
<accession>A0AAV4KG82</accession>
<feature type="region of interest" description="Disordered" evidence="1">
    <location>
        <begin position="77"/>
        <end position="97"/>
    </location>
</feature>
<reference evidence="3 4" key="2">
    <citation type="submission" date="2017-09" db="EMBL/GenBank/DDBJ databases">
        <authorList>
            <person name="Lee N."/>
            <person name="Cho B.-K."/>
        </authorList>
    </citation>
    <scope>NUCLEOTIDE SEQUENCE [LARGE SCALE GENOMIC DNA]</scope>
    <source>
        <strain evidence="3 4">ATCC 19740</strain>
    </source>
</reference>
<name>A0AAV4KG82_9ACTN</name>
<sequence length="97" mass="10014">MLVSHALKDGVLHLRLLRELDVTSRAAAALEIEAIVSAYRPGRVLLEFPTPCPSPASFSALARARRMCASLGIALTASGPGSVPLQAPGSAPPARTA</sequence>
<proteinExistence type="predicted"/>
<dbReference type="AlphaFoldDB" id="A0AAV4KG82"/>
<reference evidence="2 5" key="1">
    <citation type="journal article" date="2014" name="Int. J. Syst. Evol. Microbiol.">
        <title>Complete genome sequence of Corynebacterium casei LMG S-19264T (=DSM 44701T), isolated from a smear-ripened cheese.</title>
        <authorList>
            <consortium name="US DOE Joint Genome Institute (JGI-PGF)"/>
            <person name="Walter F."/>
            <person name="Albersmeier A."/>
            <person name="Kalinowski J."/>
            <person name="Ruckert C."/>
        </authorList>
    </citation>
    <scope>NUCLEOTIDE SEQUENCE [LARGE SCALE GENOMIC DNA]</scope>
    <source>
        <strain evidence="2 5">JCM 4205</strain>
    </source>
</reference>
<dbReference type="EMBL" id="BMSJ01000002">
    <property type="protein sequence ID" value="GGR12530.1"/>
    <property type="molecule type" value="Genomic_DNA"/>
</dbReference>
<evidence type="ECO:0000256" key="1">
    <source>
        <dbReference type="SAM" id="MobiDB-lite"/>
    </source>
</evidence>
<evidence type="ECO:0008006" key="6">
    <source>
        <dbReference type="Google" id="ProtNLM"/>
    </source>
</evidence>
<dbReference type="GeneID" id="95458533"/>
<keyword evidence="4" id="KW-1185">Reference proteome</keyword>
<reference evidence="2" key="3">
    <citation type="submission" date="2023-08" db="EMBL/GenBank/DDBJ databases">
        <authorList>
            <person name="Sun Q."/>
            <person name="Ohkuma M."/>
        </authorList>
    </citation>
    <scope>NUCLEOTIDE SEQUENCE</scope>
    <source>
        <strain evidence="2">JCM 4205</strain>
    </source>
</reference>
<evidence type="ECO:0000313" key="4">
    <source>
        <dbReference type="Proteomes" id="UP000326029"/>
    </source>
</evidence>
<evidence type="ECO:0000313" key="5">
    <source>
        <dbReference type="Proteomes" id="UP000642014"/>
    </source>
</evidence>
<evidence type="ECO:0000313" key="3">
    <source>
        <dbReference type="EMBL" id="QEV36364.1"/>
    </source>
</evidence>
<dbReference type="Proteomes" id="UP000642014">
    <property type="component" value="Unassembled WGS sequence"/>
</dbReference>
<dbReference type="RefSeq" id="WP_062760142.1">
    <property type="nucleotide sequence ID" value="NZ_BMSJ01000002.1"/>
</dbReference>
<dbReference type="EMBL" id="CP023693">
    <property type="protein sequence ID" value="QEV36364.1"/>
    <property type="molecule type" value="Genomic_DNA"/>
</dbReference>
<organism evidence="2 5">
    <name type="scientific">Streptomyces cinereoruber</name>
    <dbReference type="NCBI Taxonomy" id="67260"/>
    <lineage>
        <taxon>Bacteria</taxon>
        <taxon>Bacillati</taxon>
        <taxon>Actinomycetota</taxon>
        <taxon>Actinomycetes</taxon>
        <taxon>Kitasatosporales</taxon>
        <taxon>Streptomycetaceae</taxon>
        <taxon>Streptomyces</taxon>
    </lineage>
</organism>